<dbReference type="PANTHER" id="PTHR44936:SF10">
    <property type="entry name" value="SENSOR PROTEIN RSTB"/>
    <property type="match status" value="1"/>
</dbReference>
<dbReference type="CDD" id="cd06225">
    <property type="entry name" value="HAMP"/>
    <property type="match status" value="1"/>
</dbReference>
<dbReference type="Gene3D" id="6.10.340.10">
    <property type="match status" value="1"/>
</dbReference>
<keyword evidence="5" id="KW-0597">Phosphoprotein</keyword>
<evidence type="ECO:0000256" key="7">
    <source>
        <dbReference type="ARBA" id="ARBA00022692"/>
    </source>
</evidence>
<dbReference type="RefSeq" id="WP_093519895.1">
    <property type="nucleotide sequence ID" value="NZ_FOIJ01000005.1"/>
</dbReference>
<dbReference type="SMART" id="SM00388">
    <property type="entry name" value="HisKA"/>
    <property type="match status" value="1"/>
</dbReference>
<feature type="transmembrane region" description="Helical" evidence="12">
    <location>
        <begin position="20"/>
        <end position="42"/>
    </location>
</feature>
<evidence type="ECO:0000256" key="5">
    <source>
        <dbReference type="ARBA" id="ARBA00022553"/>
    </source>
</evidence>
<keyword evidence="12" id="KW-0472">Membrane</keyword>
<dbReference type="PRINTS" id="PR00344">
    <property type="entry name" value="BCTRLSENSOR"/>
</dbReference>
<evidence type="ECO:0000313" key="16">
    <source>
        <dbReference type="Proteomes" id="UP000199181"/>
    </source>
</evidence>
<feature type="transmembrane region" description="Helical" evidence="12">
    <location>
        <begin position="198"/>
        <end position="219"/>
    </location>
</feature>
<evidence type="ECO:0000259" key="13">
    <source>
        <dbReference type="PROSITE" id="PS50109"/>
    </source>
</evidence>
<evidence type="ECO:0000256" key="2">
    <source>
        <dbReference type="ARBA" id="ARBA00004651"/>
    </source>
</evidence>
<dbReference type="InterPro" id="IPR036097">
    <property type="entry name" value="HisK_dim/P_sf"/>
</dbReference>
<dbReference type="SUPFAM" id="SSF55874">
    <property type="entry name" value="ATPase domain of HSP90 chaperone/DNA topoisomerase II/histidine kinase"/>
    <property type="match status" value="1"/>
</dbReference>
<keyword evidence="10" id="KW-0067">ATP-binding</keyword>
<dbReference type="Gene3D" id="3.30.565.10">
    <property type="entry name" value="Histidine kinase-like ATPase, C-terminal domain"/>
    <property type="match status" value="1"/>
</dbReference>
<evidence type="ECO:0000256" key="11">
    <source>
        <dbReference type="ARBA" id="ARBA00022989"/>
    </source>
</evidence>
<dbReference type="Pfam" id="PF02518">
    <property type="entry name" value="HATPase_c"/>
    <property type="match status" value="1"/>
</dbReference>
<feature type="domain" description="HAMP" evidence="14">
    <location>
        <begin position="216"/>
        <end position="268"/>
    </location>
</feature>
<evidence type="ECO:0000256" key="10">
    <source>
        <dbReference type="ARBA" id="ARBA00022840"/>
    </source>
</evidence>
<dbReference type="Pfam" id="PF00512">
    <property type="entry name" value="HisKA"/>
    <property type="match status" value="1"/>
</dbReference>
<evidence type="ECO:0000256" key="6">
    <source>
        <dbReference type="ARBA" id="ARBA00022679"/>
    </source>
</evidence>
<dbReference type="CDD" id="cd00075">
    <property type="entry name" value="HATPase"/>
    <property type="match status" value="1"/>
</dbReference>
<evidence type="ECO:0000256" key="9">
    <source>
        <dbReference type="ARBA" id="ARBA00022777"/>
    </source>
</evidence>
<evidence type="ECO:0000256" key="3">
    <source>
        <dbReference type="ARBA" id="ARBA00012438"/>
    </source>
</evidence>
<comment type="catalytic activity">
    <reaction evidence="1">
        <text>ATP + protein L-histidine = ADP + protein N-phospho-L-histidine.</text>
        <dbReference type="EC" id="2.7.13.3"/>
    </reaction>
</comment>
<dbReference type="SUPFAM" id="SSF47384">
    <property type="entry name" value="Homodimeric domain of signal transducing histidine kinase"/>
    <property type="match status" value="1"/>
</dbReference>
<dbReference type="InterPro" id="IPR029151">
    <property type="entry name" value="Sensor-like_sf"/>
</dbReference>
<proteinExistence type="predicted"/>
<evidence type="ECO:0000313" key="15">
    <source>
        <dbReference type="EMBL" id="SET91797.1"/>
    </source>
</evidence>
<keyword evidence="6" id="KW-0808">Transferase</keyword>
<dbReference type="InterPro" id="IPR005467">
    <property type="entry name" value="His_kinase_dom"/>
</dbReference>
<evidence type="ECO:0000256" key="1">
    <source>
        <dbReference type="ARBA" id="ARBA00000085"/>
    </source>
</evidence>
<dbReference type="SMART" id="SM00304">
    <property type="entry name" value="HAMP"/>
    <property type="match status" value="1"/>
</dbReference>
<dbReference type="PANTHER" id="PTHR44936">
    <property type="entry name" value="SENSOR PROTEIN CREC"/>
    <property type="match status" value="1"/>
</dbReference>
<dbReference type="GO" id="GO:0005886">
    <property type="term" value="C:plasma membrane"/>
    <property type="evidence" value="ECO:0007669"/>
    <property type="project" value="UniProtKB-SubCell"/>
</dbReference>
<dbReference type="SUPFAM" id="SSF103190">
    <property type="entry name" value="Sensory domain-like"/>
    <property type="match status" value="1"/>
</dbReference>
<comment type="subcellular location">
    <subcellularLocation>
        <location evidence="2">Cell membrane</location>
        <topology evidence="2">Multi-pass membrane protein</topology>
    </subcellularLocation>
</comment>
<dbReference type="Gene3D" id="1.10.287.130">
    <property type="match status" value="1"/>
</dbReference>
<keyword evidence="11 12" id="KW-1133">Transmembrane helix</keyword>
<keyword evidence="8" id="KW-0547">Nucleotide-binding</keyword>
<evidence type="ECO:0000259" key="14">
    <source>
        <dbReference type="PROSITE" id="PS50885"/>
    </source>
</evidence>
<reference evidence="16" key="1">
    <citation type="submission" date="2016-10" db="EMBL/GenBank/DDBJ databases">
        <authorList>
            <person name="Varghese N."/>
            <person name="Submissions S."/>
        </authorList>
    </citation>
    <scope>NUCLEOTIDE SEQUENCE [LARGE SCALE GENOMIC DNA]</scope>
    <source>
        <strain evidence="16">DSM 16858</strain>
    </source>
</reference>
<dbReference type="Pfam" id="PF00672">
    <property type="entry name" value="HAMP"/>
    <property type="match status" value="1"/>
</dbReference>
<gene>
    <name evidence="15" type="ORF">SAMN05443639_105311</name>
</gene>
<feature type="domain" description="Histidine kinase" evidence="13">
    <location>
        <begin position="276"/>
        <end position="482"/>
    </location>
</feature>
<evidence type="ECO:0000256" key="4">
    <source>
        <dbReference type="ARBA" id="ARBA00022475"/>
    </source>
</evidence>
<evidence type="ECO:0000256" key="8">
    <source>
        <dbReference type="ARBA" id="ARBA00022741"/>
    </source>
</evidence>
<dbReference type="InterPro" id="IPR004358">
    <property type="entry name" value="Sig_transdc_His_kin-like_C"/>
</dbReference>
<dbReference type="AlphaFoldDB" id="A0A1I0I644"/>
<dbReference type="CDD" id="cd00082">
    <property type="entry name" value="HisKA"/>
    <property type="match status" value="1"/>
</dbReference>
<accession>A0A1I0I644</accession>
<evidence type="ECO:0000256" key="12">
    <source>
        <dbReference type="SAM" id="Phobius"/>
    </source>
</evidence>
<dbReference type="GO" id="GO:0000155">
    <property type="term" value="F:phosphorelay sensor kinase activity"/>
    <property type="evidence" value="ECO:0007669"/>
    <property type="project" value="InterPro"/>
</dbReference>
<dbReference type="PROSITE" id="PS50885">
    <property type="entry name" value="HAMP"/>
    <property type="match status" value="1"/>
</dbReference>
<sequence>MSGPAPLPSGPLASLTARLLLAFLVPALGFFALMGGGGYALARAILEEELGQSLSAIAAATASQVSGERMLTIEPGDDVQGTRTWRNLTRLLGEVQRASGVRRVYAVDTQGRVRGDAGGGLPVGTEVPELARDRRELARVLAGERTASQVLFTGSDGRPYKTGYAPVWQEGQVVGVVGVEGSAAFFVLLAGLSRAFTVASGAALAVLAVVAVLTARGLARPLRRLMDSALRIGRGDLTTPVPPEPTREIGVLARELEEMRQALESRDRQLKLMLAGVAHEVRNPIGGIELFSGLLAEDVRAGSLAEAGGHVTRIQREVAYLQRIVEDFLAFAREQPLARAPVEAPALLSDACELMAGEAEAKGVLLKVEAAPVRLEADGSLLTAALVNLVKNAVQAAPPGSQVQLTGTSEGGRYAIHVQDSGPGVPAPEQERIFEPFFTTREKGTGLGLPLARKIIRAHGGELSLTSSPGHTVFTVTLPLGGGPRMASSGAEQSSPPSDV</sequence>
<protein>
    <recommendedName>
        <fullName evidence="3">histidine kinase</fullName>
        <ecNumber evidence="3">2.7.13.3</ecNumber>
    </recommendedName>
</protein>
<organism evidence="15 16">
    <name type="scientific">Stigmatella erecta</name>
    <dbReference type="NCBI Taxonomy" id="83460"/>
    <lineage>
        <taxon>Bacteria</taxon>
        <taxon>Pseudomonadati</taxon>
        <taxon>Myxococcota</taxon>
        <taxon>Myxococcia</taxon>
        <taxon>Myxococcales</taxon>
        <taxon>Cystobacterineae</taxon>
        <taxon>Archangiaceae</taxon>
        <taxon>Stigmatella</taxon>
    </lineage>
</organism>
<dbReference type="InterPro" id="IPR003661">
    <property type="entry name" value="HisK_dim/P_dom"/>
</dbReference>
<name>A0A1I0I644_9BACT</name>
<dbReference type="InterPro" id="IPR003594">
    <property type="entry name" value="HATPase_dom"/>
</dbReference>
<dbReference type="EC" id="2.7.13.3" evidence="3"/>
<dbReference type="InterPro" id="IPR003660">
    <property type="entry name" value="HAMP_dom"/>
</dbReference>
<dbReference type="PROSITE" id="PS50109">
    <property type="entry name" value="HIS_KIN"/>
    <property type="match status" value="1"/>
</dbReference>
<dbReference type="SUPFAM" id="SSF158472">
    <property type="entry name" value="HAMP domain-like"/>
    <property type="match status" value="1"/>
</dbReference>
<keyword evidence="7 12" id="KW-0812">Transmembrane</keyword>
<keyword evidence="16" id="KW-1185">Reference proteome</keyword>
<dbReference type="EMBL" id="FOIJ01000005">
    <property type="protein sequence ID" value="SET91797.1"/>
    <property type="molecule type" value="Genomic_DNA"/>
</dbReference>
<keyword evidence="9 15" id="KW-0418">Kinase</keyword>
<dbReference type="InterPro" id="IPR050980">
    <property type="entry name" value="2C_sensor_his_kinase"/>
</dbReference>
<keyword evidence="4" id="KW-1003">Cell membrane</keyword>
<dbReference type="InterPro" id="IPR036890">
    <property type="entry name" value="HATPase_C_sf"/>
</dbReference>
<dbReference type="GO" id="GO:0005524">
    <property type="term" value="F:ATP binding"/>
    <property type="evidence" value="ECO:0007669"/>
    <property type="project" value="UniProtKB-KW"/>
</dbReference>
<dbReference type="Proteomes" id="UP000199181">
    <property type="component" value="Unassembled WGS sequence"/>
</dbReference>
<dbReference type="SMART" id="SM00387">
    <property type="entry name" value="HATPase_c"/>
    <property type="match status" value="1"/>
</dbReference>